<dbReference type="GO" id="GO:0051287">
    <property type="term" value="F:NAD binding"/>
    <property type="evidence" value="ECO:0007669"/>
    <property type="project" value="InterPro"/>
</dbReference>
<keyword evidence="2 6" id="KW-0560">Oxidoreductase</keyword>
<dbReference type="PANTHER" id="PTHR43761">
    <property type="entry name" value="D-ISOMER SPECIFIC 2-HYDROXYACID DEHYDROGENASE FAMILY PROTEIN (AFU_ORTHOLOGUE AFUA_1G13630)"/>
    <property type="match status" value="1"/>
</dbReference>
<dbReference type="AlphaFoldDB" id="A0A3B0W5G0"/>
<sequence length="322" mass="35638">MTKPLALFLDKASLYPDDLDFSELEKIADWQWFDNVHALEVRHCLEEVEIIVANKAVIDAEVIDHCPQLKLICVAATGVNNVDVETARQRGINVSNVRAYATSSVVQHVFSLILSLNRKLGSYRESVTQGRWSRSEFFCQFEAPINELDSKTIGIIGYGELGQAVAKVARCFGMSVLIANSVKAASNKSSTEKRVSMAELLSAADIVSLHCPLTDVNRNMIAADEFSLMKKDAILINTARGGLIDEQALLIALKDRQIGAVGLDVLEEEPPSINHPLINYHADNLIITPHIAWAGKQARQRLISELEKNLHAYLQGQLRNII</sequence>
<evidence type="ECO:0000256" key="3">
    <source>
        <dbReference type="ARBA" id="ARBA00023027"/>
    </source>
</evidence>
<dbReference type="Pfam" id="PF00389">
    <property type="entry name" value="2-Hacid_dh"/>
    <property type="match status" value="1"/>
</dbReference>
<dbReference type="InterPro" id="IPR050418">
    <property type="entry name" value="D-iso_2-hydroxyacid_DH_PdxB"/>
</dbReference>
<evidence type="ECO:0000259" key="4">
    <source>
        <dbReference type="Pfam" id="PF00389"/>
    </source>
</evidence>
<evidence type="ECO:0000259" key="5">
    <source>
        <dbReference type="Pfam" id="PF02826"/>
    </source>
</evidence>
<feature type="domain" description="D-isomer specific 2-hydroxyacid dehydrogenase NAD-binding" evidence="5">
    <location>
        <begin position="110"/>
        <end position="292"/>
    </location>
</feature>
<dbReference type="EMBL" id="UOFE01000013">
    <property type="protein sequence ID" value="VAW51158.1"/>
    <property type="molecule type" value="Genomic_DNA"/>
</dbReference>
<dbReference type="CDD" id="cd12162">
    <property type="entry name" value="2-Hacid_dh_4"/>
    <property type="match status" value="1"/>
</dbReference>
<dbReference type="PANTHER" id="PTHR43761:SF1">
    <property type="entry name" value="D-ISOMER SPECIFIC 2-HYDROXYACID DEHYDROGENASE CATALYTIC DOMAIN-CONTAINING PROTEIN-RELATED"/>
    <property type="match status" value="1"/>
</dbReference>
<dbReference type="Pfam" id="PF02826">
    <property type="entry name" value="2-Hacid_dh_C"/>
    <property type="match status" value="1"/>
</dbReference>
<dbReference type="InterPro" id="IPR006139">
    <property type="entry name" value="D-isomer_2_OHA_DH_cat_dom"/>
</dbReference>
<dbReference type="InterPro" id="IPR036291">
    <property type="entry name" value="NAD(P)-bd_dom_sf"/>
</dbReference>
<organism evidence="6">
    <name type="scientific">hydrothermal vent metagenome</name>
    <dbReference type="NCBI Taxonomy" id="652676"/>
    <lineage>
        <taxon>unclassified sequences</taxon>
        <taxon>metagenomes</taxon>
        <taxon>ecological metagenomes</taxon>
    </lineage>
</organism>
<evidence type="ECO:0000256" key="2">
    <source>
        <dbReference type="ARBA" id="ARBA00023002"/>
    </source>
</evidence>
<dbReference type="InterPro" id="IPR029753">
    <property type="entry name" value="D-isomer_DH_CS"/>
</dbReference>
<dbReference type="InterPro" id="IPR006140">
    <property type="entry name" value="D-isomer_DH_NAD-bd"/>
</dbReference>
<reference evidence="6" key="1">
    <citation type="submission" date="2018-06" db="EMBL/GenBank/DDBJ databases">
        <authorList>
            <person name="Zhirakovskaya E."/>
        </authorList>
    </citation>
    <scope>NUCLEOTIDE SEQUENCE</scope>
</reference>
<dbReference type="SUPFAM" id="SSF51735">
    <property type="entry name" value="NAD(P)-binding Rossmann-fold domains"/>
    <property type="match status" value="1"/>
</dbReference>
<keyword evidence="3" id="KW-0520">NAD</keyword>
<accession>A0A3B0W5G0</accession>
<dbReference type="FunFam" id="3.40.50.720:FF:000203">
    <property type="entry name" value="D-3-phosphoglycerate dehydrogenase (SerA)"/>
    <property type="match status" value="1"/>
</dbReference>
<dbReference type="SUPFAM" id="SSF52283">
    <property type="entry name" value="Formate/glycerate dehydrogenase catalytic domain-like"/>
    <property type="match status" value="1"/>
</dbReference>
<name>A0A3B0W5G0_9ZZZZ</name>
<dbReference type="EC" id="1.1.1.95" evidence="6"/>
<comment type="similarity">
    <text evidence="1">Belongs to the D-isomer specific 2-hydroxyacid dehydrogenase family.</text>
</comment>
<feature type="domain" description="D-isomer specific 2-hydroxyacid dehydrogenase catalytic" evidence="4">
    <location>
        <begin position="29"/>
        <end position="318"/>
    </location>
</feature>
<evidence type="ECO:0000256" key="1">
    <source>
        <dbReference type="ARBA" id="ARBA00005854"/>
    </source>
</evidence>
<dbReference type="PROSITE" id="PS00671">
    <property type="entry name" value="D_2_HYDROXYACID_DH_3"/>
    <property type="match status" value="1"/>
</dbReference>
<dbReference type="Gene3D" id="3.40.50.720">
    <property type="entry name" value="NAD(P)-binding Rossmann-like Domain"/>
    <property type="match status" value="2"/>
</dbReference>
<proteinExistence type="inferred from homology"/>
<protein>
    <submittedName>
        <fullName evidence="6">D-3-phosphoglycerate dehydrogenase</fullName>
        <ecNumber evidence="6">1.1.1.95</ecNumber>
    </submittedName>
</protein>
<gene>
    <name evidence="6" type="ORF">MNBD_GAMMA05-1012</name>
</gene>
<evidence type="ECO:0000313" key="6">
    <source>
        <dbReference type="EMBL" id="VAW51158.1"/>
    </source>
</evidence>
<dbReference type="GO" id="GO:0004617">
    <property type="term" value="F:phosphoglycerate dehydrogenase activity"/>
    <property type="evidence" value="ECO:0007669"/>
    <property type="project" value="UniProtKB-EC"/>
</dbReference>